<keyword evidence="1" id="KW-0472">Membrane</keyword>
<keyword evidence="1" id="KW-1133">Transmembrane helix</keyword>
<dbReference type="PANTHER" id="PTHR34980:SF2">
    <property type="entry name" value="INNER MEMBRANE PROTEIN YHAH-RELATED"/>
    <property type="match status" value="1"/>
</dbReference>
<protein>
    <submittedName>
        <fullName evidence="2">DUF805 domain-containing protein</fullName>
    </submittedName>
</protein>
<reference evidence="2 3" key="1">
    <citation type="submission" date="2016-08" db="EMBL/GenBank/DDBJ databases">
        <title>Evolution of the type three secretion system and type three effector repertoires in Xanthomonas.</title>
        <authorList>
            <person name="Merda D."/>
            <person name="Briand M."/>
            <person name="Bosis E."/>
            <person name="Rousseau C."/>
            <person name="Portier P."/>
            <person name="Jacques M.-A."/>
            <person name="Fischer-Le Saux M."/>
        </authorList>
    </citation>
    <scope>NUCLEOTIDE SEQUENCE [LARGE SCALE GENOMIC DNA]</scope>
    <source>
        <strain evidence="2 3">CFBP 3122</strain>
    </source>
</reference>
<dbReference type="Proteomes" id="UP000238270">
    <property type="component" value="Unassembled WGS sequence"/>
</dbReference>
<dbReference type="AlphaFoldDB" id="A0A2S6Z226"/>
<evidence type="ECO:0000313" key="2">
    <source>
        <dbReference type="EMBL" id="PPT74899.1"/>
    </source>
</evidence>
<gene>
    <name evidence="2" type="ORF">XaplCFBP3122_15160</name>
</gene>
<sequence length="128" mass="14226">MEWMLLPLKRYADFNGRSRRKEYWMFMLLQAIILLVLVGLFGIAVALMGGENGPGALAWLVVAVMVIVVLALIVPSIAVTVRRLHDQGKSGWFYLISLVPYVGGFIVLVFMCLEGTPGPNEYGENPKQ</sequence>
<organism evidence="2 3">
    <name type="scientific">Xanthomonas arboricola pv. populi</name>
    <dbReference type="NCBI Taxonomy" id="487823"/>
    <lineage>
        <taxon>Bacteria</taxon>
        <taxon>Pseudomonadati</taxon>
        <taxon>Pseudomonadota</taxon>
        <taxon>Gammaproteobacteria</taxon>
        <taxon>Lysobacterales</taxon>
        <taxon>Lysobacteraceae</taxon>
        <taxon>Xanthomonas</taxon>
    </lineage>
</organism>
<dbReference type="InterPro" id="IPR008523">
    <property type="entry name" value="DUF805"/>
</dbReference>
<evidence type="ECO:0000313" key="3">
    <source>
        <dbReference type="Proteomes" id="UP000238270"/>
    </source>
</evidence>
<dbReference type="EMBL" id="MIGV01000020">
    <property type="protein sequence ID" value="PPT74899.1"/>
    <property type="molecule type" value="Genomic_DNA"/>
</dbReference>
<accession>A0A2S6Z226</accession>
<dbReference type="PANTHER" id="PTHR34980">
    <property type="entry name" value="INNER MEMBRANE PROTEIN-RELATED-RELATED"/>
    <property type="match status" value="1"/>
</dbReference>
<proteinExistence type="predicted"/>
<comment type="caution">
    <text evidence="2">The sequence shown here is derived from an EMBL/GenBank/DDBJ whole genome shotgun (WGS) entry which is preliminary data.</text>
</comment>
<name>A0A2S6Z226_9XANT</name>
<feature type="transmembrane region" description="Helical" evidence="1">
    <location>
        <begin position="23"/>
        <end position="50"/>
    </location>
</feature>
<keyword evidence="1" id="KW-0812">Transmembrane</keyword>
<evidence type="ECO:0000256" key="1">
    <source>
        <dbReference type="SAM" id="Phobius"/>
    </source>
</evidence>
<feature type="transmembrane region" description="Helical" evidence="1">
    <location>
        <begin position="91"/>
        <end position="111"/>
    </location>
</feature>
<dbReference type="GO" id="GO:0005886">
    <property type="term" value="C:plasma membrane"/>
    <property type="evidence" value="ECO:0007669"/>
    <property type="project" value="TreeGrafter"/>
</dbReference>
<dbReference type="RefSeq" id="WP_104598708.1">
    <property type="nucleotide sequence ID" value="NZ_MIGV01000020.1"/>
</dbReference>
<feature type="transmembrane region" description="Helical" evidence="1">
    <location>
        <begin position="56"/>
        <end position="79"/>
    </location>
</feature>
<dbReference type="Pfam" id="PF05656">
    <property type="entry name" value="DUF805"/>
    <property type="match status" value="1"/>
</dbReference>